<proteinExistence type="inferred from homology"/>
<dbReference type="GO" id="GO:0007165">
    <property type="term" value="P:signal transduction"/>
    <property type="evidence" value="ECO:0007669"/>
    <property type="project" value="UniProtKB-KW"/>
</dbReference>
<name>A0A8A7KH56_9FIRM</name>
<sequence length="677" mass="76208">MRLSKINGKKRFIILLFWQKFISNFSLYTKLLISFLIVILIPAFFISWNSLKLSSNSLNRNMDEQLLFGKRIVTRIYKNEIVNLENIADIKAKETLLQEAVSSKNIFTLLRVLSSNFIDKYKINIAEVLDSQGEKLSGRGNLPDGFHSLNFKLLNFIIENKLTVNQIEMTNEGILIKGAAAIIDPDIQSKVNGVFMVAKVLNKNYFLSLDKELGMEFLLFDKNGNLVTSSFSELKINNPGFDETITEKDLLWKNMDLVGESYRMVGYSLKDHQNELIGYLALALPRDPILMTEKKMTTTIIIYTILSIIITSLIALFLTWNISNPIKRIIQLVDKIADGDLQQEIRVEGKDELEHLKGSIKQMLKNLRELIFEVKAGSKKITETAEELSTSTQETAAITQQVSATSDRISSETEEQAGQINEVIQLVRQMLSSNKNISDGIQLVAEKSNLVNEQVESGQDSLEKLLLQIEKMASTVEDSTQVIQQLDIHSQEINNIINLISEISEQTNLLALNAAIEAARAGEHGRGFAVVADEVRTLANQSNRAATNIYKIISEIQRETKNAVMVMNEESLIIEEGIEIGNRAQQAFADIQQAVKTTVHIADEIALATKEQNKNNEEVSNTIEEFDQVTKSTVEGIKQINQAINEHFHSMDGLATLSESLLTMVDRLHILLKKFRT</sequence>
<keyword evidence="3" id="KW-0812">Transmembrane</keyword>
<accession>A0A8A7KH56</accession>
<dbReference type="Gene3D" id="1.10.287.950">
    <property type="entry name" value="Methyl-accepting chemotaxis protein"/>
    <property type="match status" value="1"/>
</dbReference>
<reference evidence="6" key="1">
    <citation type="submission" date="2019-12" db="EMBL/GenBank/DDBJ databases">
        <authorList>
            <person name="zhang j."/>
            <person name="sun C.M."/>
        </authorList>
    </citation>
    <scope>NUCLEOTIDE SEQUENCE</scope>
    <source>
        <strain evidence="6">NS-1</strain>
    </source>
</reference>
<evidence type="ECO:0000256" key="1">
    <source>
        <dbReference type="ARBA" id="ARBA00023224"/>
    </source>
</evidence>
<dbReference type="Pfam" id="PF00015">
    <property type="entry name" value="MCPsignal"/>
    <property type="match status" value="1"/>
</dbReference>
<evidence type="ECO:0000313" key="7">
    <source>
        <dbReference type="Proteomes" id="UP000665020"/>
    </source>
</evidence>
<dbReference type="Proteomes" id="UP000665020">
    <property type="component" value="Chromosome"/>
</dbReference>
<dbReference type="RefSeq" id="WP_230867764.1">
    <property type="nucleotide sequence ID" value="NZ_CP046640.1"/>
</dbReference>
<dbReference type="SUPFAM" id="SSF58104">
    <property type="entry name" value="Methyl-accepting chemotaxis protein (MCP) signaling domain"/>
    <property type="match status" value="1"/>
</dbReference>
<dbReference type="AlphaFoldDB" id="A0A8A7KH56"/>
<evidence type="ECO:0000259" key="5">
    <source>
        <dbReference type="SMART" id="SM00304"/>
    </source>
</evidence>
<evidence type="ECO:0000259" key="4">
    <source>
        <dbReference type="SMART" id="SM00283"/>
    </source>
</evidence>
<keyword evidence="1" id="KW-0807">Transducer</keyword>
<evidence type="ECO:0000256" key="3">
    <source>
        <dbReference type="SAM" id="Phobius"/>
    </source>
</evidence>
<keyword evidence="3" id="KW-0472">Membrane</keyword>
<dbReference type="InterPro" id="IPR003660">
    <property type="entry name" value="HAMP_dom"/>
</dbReference>
<comment type="similarity">
    <text evidence="2">Belongs to the methyl-accepting chemotaxis (MCP) protein family.</text>
</comment>
<keyword evidence="3" id="KW-1133">Transmembrane helix</keyword>
<feature type="domain" description="HAMP" evidence="5">
    <location>
        <begin position="320"/>
        <end position="372"/>
    </location>
</feature>
<dbReference type="KEGG" id="ifn:GM661_16345"/>
<dbReference type="FunFam" id="1.10.287.950:FF:000001">
    <property type="entry name" value="Methyl-accepting chemotaxis sensory transducer"/>
    <property type="match status" value="1"/>
</dbReference>
<evidence type="ECO:0000256" key="2">
    <source>
        <dbReference type="ARBA" id="ARBA00029447"/>
    </source>
</evidence>
<protein>
    <submittedName>
        <fullName evidence="6">HAMP domain-containing protein</fullName>
    </submittedName>
</protein>
<dbReference type="SMART" id="SM00283">
    <property type="entry name" value="MA"/>
    <property type="match status" value="1"/>
</dbReference>
<organism evidence="6 7">
    <name type="scientific">Iocasia fonsfrigidae</name>
    <dbReference type="NCBI Taxonomy" id="2682810"/>
    <lineage>
        <taxon>Bacteria</taxon>
        <taxon>Bacillati</taxon>
        <taxon>Bacillota</taxon>
        <taxon>Clostridia</taxon>
        <taxon>Halanaerobiales</taxon>
        <taxon>Halanaerobiaceae</taxon>
        <taxon>Iocasia</taxon>
    </lineage>
</organism>
<dbReference type="CDD" id="cd11386">
    <property type="entry name" value="MCP_signal"/>
    <property type="match status" value="1"/>
</dbReference>
<dbReference type="GO" id="GO:0006935">
    <property type="term" value="P:chemotaxis"/>
    <property type="evidence" value="ECO:0007669"/>
    <property type="project" value="UniProtKB-ARBA"/>
</dbReference>
<dbReference type="PANTHER" id="PTHR32089">
    <property type="entry name" value="METHYL-ACCEPTING CHEMOTAXIS PROTEIN MCPB"/>
    <property type="match status" value="1"/>
</dbReference>
<dbReference type="Pfam" id="PF00672">
    <property type="entry name" value="HAMP"/>
    <property type="match status" value="1"/>
</dbReference>
<dbReference type="Gene3D" id="6.10.340.10">
    <property type="match status" value="1"/>
</dbReference>
<dbReference type="InterPro" id="IPR004089">
    <property type="entry name" value="MCPsignal_dom"/>
</dbReference>
<feature type="domain" description="Methyl-accepting transducer" evidence="4">
    <location>
        <begin position="401"/>
        <end position="676"/>
    </location>
</feature>
<feature type="transmembrane region" description="Helical" evidence="3">
    <location>
        <begin position="300"/>
        <end position="320"/>
    </location>
</feature>
<gene>
    <name evidence="6" type="ORF">GM661_16345</name>
</gene>
<dbReference type="EMBL" id="CP046640">
    <property type="protein sequence ID" value="QTL99415.1"/>
    <property type="molecule type" value="Genomic_DNA"/>
</dbReference>
<evidence type="ECO:0000313" key="6">
    <source>
        <dbReference type="EMBL" id="QTL99415.1"/>
    </source>
</evidence>
<dbReference type="SMART" id="SM00304">
    <property type="entry name" value="HAMP"/>
    <property type="match status" value="1"/>
</dbReference>
<dbReference type="GO" id="GO:0016020">
    <property type="term" value="C:membrane"/>
    <property type="evidence" value="ECO:0007669"/>
    <property type="project" value="InterPro"/>
</dbReference>
<dbReference type="PANTHER" id="PTHR32089:SF112">
    <property type="entry name" value="LYSOZYME-LIKE PROTEIN-RELATED"/>
    <property type="match status" value="1"/>
</dbReference>
<dbReference type="CDD" id="cd06225">
    <property type="entry name" value="HAMP"/>
    <property type="match status" value="1"/>
</dbReference>
<keyword evidence="7" id="KW-1185">Reference proteome</keyword>